<evidence type="ECO:0008006" key="3">
    <source>
        <dbReference type="Google" id="ProtNLM"/>
    </source>
</evidence>
<organism evidence="1 2">
    <name type="scientific">Novosphingobium album</name>
    <name type="common">ex Hu et al. 2023</name>
    <dbReference type="NCBI Taxonomy" id="2930093"/>
    <lineage>
        <taxon>Bacteria</taxon>
        <taxon>Pseudomonadati</taxon>
        <taxon>Pseudomonadota</taxon>
        <taxon>Alphaproteobacteria</taxon>
        <taxon>Sphingomonadales</taxon>
        <taxon>Sphingomonadaceae</taxon>
        <taxon>Novosphingobium</taxon>
    </lineage>
</organism>
<gene>
    <name evidence="1" type="ORF">MTR64_08440</name>
</gene>
<name>A0ABT0B0Z0_9SPHN</name>
<proteinExistence type="predicted"/>
<reference evidence="1" key="1">
    <citation type="submission" date="2022-03" db="EMBL/GenBank/DDBJ databases">
        <title>Identification of a novel bacterium isolated from mangrove sediments.</title>
        <authorList>
            <person name="Pan X."/>
        </authorList>
    </citation>
    <scope>NUCLEOTIDE SEQUENCE</scope>
    <source>
        <strain evidence="1">B2580</strain>
    </source>
</reference>
<dbReference type="Proteomes" id="UP001162880">
    <property type="component" value="Unassembled WGS sequence"/>
</dbReference>
<dbReference type="RefSeq" id="WP_243992755.1">
    <property type="nucleotide sequence ID" value="NZ_JALHLE010000009.1"/>
</dbReference>
<protein>
    <recommendedName>
        <fullName evidence="3">DUF2501 domain-containing protein</fullName>
    </recommendedName>
</protein>
<sequence>MGKLGIGLASLVVGVLAGALGGVSLGGGAMAGMGVATGMSAGICSTMQAAQQLGFLTAKQVDQVLNKASQDLAGKEELQPDEKAIGSAVACAQFMEKYAK</sequence>
<evidence type="ECO:0000313" key="1">
    <source>
        <dbReference type="EMBL" id="MCJ2178588.1"/>
    </source>
</evidence>
<evidence type="ECO:0000313" key="2">
    <source>
        <dbReference type="Proteomes" id="UP001162880"/>
    </source>
</evidence>
<accession>A0ABT0B0Z0</accession>
<keyword evidence="2" id="KW-1185">Reference proteome</keyword>
<dbReference type="EMBL" id="JALHLE010000009">
    <property type="protein sequence ID" value="MCJ2178588.1"/>
    <property type="molecule type" value="Genomic_DNA"/>
</dbReference>
<comment type="caution">
    <text evidence="1">The sequence shown here is derived from an EMBL/GenBank/DDBJ whole genome shotgun (WGS) entry which is preliminary data.</text>
</comment>